<dbReference type="GO" id="GO:0003700">
    <property type="term" value="F:DNA-binding transcription factor activity"/>
    <property type="evidence" value="ECO:0007669"/>
    <property type="project" value="InterPro"/>
</dbReference>
<name>A0A6V8LK33_9BACT</name>
<reference evidence="7 8" key="2">
    <citation type="submission" date="2020-05" db="EMBL/GenBank/DDBJ databases">
        <title>Draft genome sequence of Desulfovibrio sp. strainFSS-1.</title>
        <authorList>
            <person name="Shimoshige H."/>
            <person name="Kobayashi H."/>
            <person name="Maekawa T."/>
        </authorList>
    </citation>
    <scope>NUCLEOTIDE SEQUENCE [LARGE SCALE GENOMIC DNA]</scope>
    <source>
        <strain evidence="7 8">SIID29052-01</strain>
    </source>
</reference>
<dbReference type="InterPro" id="IPR037923">
    <property type="entry name" value="HTH-like"/>
</dbReference>
<keyword evidence="3" id="KW-0010">Activator</keyword>
<dbReference type="EMBL" id="BLTE01000003">
    <property type="protein sequence ID" value="GFK93073.1"/>
    <property type="molecule type" value="Genomic_DNA"/>
</dbReference>
<keyword evidence="2" id="KW-0238">DNA-binding</keyword>
<keyword evidence="4" id="KW-0804">Transcription</keyword>
<dbReference type="PROSITE" id="PS01124">
    <property type="entry name" value="HTH_ARAC_FAMILY_2"/>
    <property type="match status" value="1"/>
</dbReference>
<dbReference type="InterPro" id="IPR003313">
    <property type="entry name" value="AraC-bd"/>
</dbReference>
<sequence length="292" mass="31919">MTPEPPRDRARFWTDPDLDGLECLHATYVEHRFATHAHEEFVIGVIQSGAQGVRYRGGNLVMPERTTCVMNPQEPHTGHAAMEQGWSYRVVYPHPRVLAAVASDLAGRLVDAPFFPDLVHHDPVVTRRLLALHAALDSGCSTPLARQGLLASALAALITRHGAPRAAVRRFAPHRHGVDRARQLLHACPERAVSLEELAAVAGLSPWHFARSFTAQVGMPPHVYQLGRRIGLAKRLLAAGEPIAQVAAVAGFADQSHLTNRFKSVVGITPGAFRQKSKNLQDRDPHPEAESP</sequence>
<dbReference type="SUPFAM" id="SSF51215">
    <property type="entry name" value="Regulatory protein AraC"/>
    <property type="match status" value="1"/>
</dbReference>
<protein>
    <submittedName>
        <fullName evidence="7">Multiple antibiotic resistance protein MarA</fullName>
    </submittedName>
</protein>
<dbReference type="InterPro" id="IPR018062">
    <property type="entry name" value="HTH_AraC-typ_CS"/>
</dbReference>
<dbReference type="Pfam" id="PF12833">
    <property type="entry name" value="HTH_18"/>
    <property type="match status" value="1"/>
</dbReference>
<dbReference type="RefSeq" id="WP_173081750.1">
    <property type="nucleotide sequence ID" value="NZ_BLTE01000003.1"/>
</dbReference>
<dbReference type="SMART" id="SM00342">
    <property type="entry name" value="HTH_ARAC"/>
    <property type="match status" value="1"/>
</dbReference>
<dbReference type="AlphaFoldDB" id="A0A6V8LK33"/>
<dbReference type="Proteomes" id="UP000494245">
    <property type="component" value="Unassembled WGS sequence"/>
</dbReference>
<evidence type="ECO:0000256" key="5">
    <source>
        <dbReference type="SAM" id="MobiDB-lite"/>
    </source>
</evidence>
<dbReference type="InterPro" id="IPR018060">
    <property type="entry name" value="HTH_AraC"/>
</dbReference>
<dbReference type="PROSITE" id="PS00041">
    <property type="entry name" value="HTH_ARAC_FAMILY_1"/>
    <property type="match status" value="1"/>
</dbReference>
<reference evidence="7 8" key="1">
    <citation type="submission" date="2020-04" db="EMBL/GenBank/DDBJ databases">
        <authorList>
            <consortium name="Desulfovibrio sp. FSS-1 genome sequencing consortium"/>
            <person name="Shimoshige H."/>
            <person name="Kobayashi H."/>
            <person name="Maekawa T."/>
        </authorList>
    </citation>
    <scope>NUCLEOTIDE SEQUENCE [LARGE SCALE GENOMIC DNA]</scope>
    <source>
        <strain evidence="7 8">SIID29052-01</strain>
    </source>
</reference>
<evidence type="ECO:0000256" key="4">
    <source>
        <dbReference type="ARBA" id="ARBA00023163"/>
    </source>
</evidence>
<evidence type="ECO:0000256" key="3">
    <source>
        <dbReference type="ARBA" id="ARBA00023159"/>
    </source>
</evidence>
<dbReference type="InterPro" id="IPR050204">
    <property type="entry name" value="AraC_XylS_family_regulators"/>
</dbReference>
<dbReference type="PANTHER" id="PTHR46796:SF2">
    <property type="entry name" value="TRANSCRIPTIONAL REGULATORY PROTEIN"/>
    <property type="match status" value="1"/>
</dbReference>
<dbReference type="Gene3D" id="1.10.10.60">
    <property type="entry name" value="Homeodomain-like"/>
    <property type="match status" value="2"/>
</dbReference>
<evidence type="ECO:0000313" key="8">
    <source>
        <dbReference type="Proteomes" id="UP000494245"/>
    </source>
</evidence>
<dbReference type="SUPFAM" id="SSF46689">
    <property type="entry name" value="Homeodomain-like"/>
    <property type="match status" value="2"/>
</dbReference>
<evidence type="ECO:0000256" key="2">
    <source>
        <dbReference type="ARBA" id="ARBA00023125"/>
    </source>
</evidence>
<evidence type="ECO:0000259" key="6">
    <source>
        <dbReference type="PROSITE" id="PS01124"/>
    </source>
</evidence>
<keyword evidence="8" id="KW-1185">Reference proteome</keyword>
<feature type="domain" description="HTH araC/xylS-type" evidence="6">
    <location>
        <begin position="179"/>
        <end position="276"/>
    </location>
</feature>
<keyword evidence="1" id="KW-0805">Transcription regulation</keyword>
<accession>A0A6V8LK33</accession>
<evidence type="ECO:0000256" key="1">
    <source>
        <dbReference type="ARBA" id="ARBA00023015"/>
    </source>
</evidence>
<dbReference type="PANTHER" id="PTHR46796">
    <property type="entry name" value="HTH-TYPE TRANSCRIPTIONAL ACTIVATOR RHAS-RELATED"/>
    <property type="match status" value="1"/>
</dbReference>
<gene>
    <name evidence="7" type="primary">marA</name>
    <name evidence="7" type="ORF">NNJEOMEG_00902</name>
</gene>
<dbReference type="GO" id="GO:0043565">
    <property type="term" value="F:sequence-specific DNA binding"/>
    <property type="evidence" value="ECO:0007669"/>
    <property type="project" value="InterPro"/>
</dbReference>
<dbReference type="InterPro" id="IPR009057">
    <property type="entry name" value="Homeodomain-like_sf"/>
</dbReference>
<evidence type="ECO:0000313" key="7">
    <source>
        <dbReference type="EMBL" id="GFK93073.1"/>
    </source>
</evidence>
<organism evidence="7 8">
    <name type="scientific">Fundidesulfovibrio magnetotacticus</name>
    <dbReference type="NCBI Taxonomy" id="2730080"/>
    <lineage>
        <taxon>Bacteria</taxon>
        <taxon>Pseudomonadati</taxon>
        <taxon>Thermodesulfobacteriota</taxon>
        <taxon>Desulfovibrionia</taxon>
        <taxon>Desulfovibrionales</taxon>
        <taxon>Desulfovibrionaceae</taxon>
        <taxon>Fundidesulfovibrio</taxon>
    </lineage>
</organism>
<proteinExistence type="predicted"/>
<feature type="region of interest" description="Disordered" evidence="5">
    <location>
        <begin position="273"/>
        <end position="292"/>
    </location>
</feature>
<comment type="caution">
    <text evidence="7">The sequence shown here is derived from an EMBL/GenBank/DDBJ whole genome shotgun (WGS) entry which is preliminary data.</text>
</comment>
<dbReference type="Pfam" id="PF02311">
    <property type="entry name" value="AraC_binding"/>
    <property type="match status" value="1"/>
</dbReference>
<feature type="compositionally biased region" description="Basic and acidic residues" evidence="5">
    <location>
        <begin position="279"/>
        <end position="292"/>
    </location>
</feature>